<evidence type="ECO:0000313" key="6">
    <source>
        <dbReference type="Proteomes" id="UP001195483"/>
    </source>
</evidence>
<dbReference type="Gene3D" id="2.10.22.10">
    <property type="entry name" value="Antistasin, domain 1"/>
    <property type="match status" value="2"/>
</dbReference>
<gene>
    <name evidence="5" type="ORF">CHS0354_000058</name>
</gene>
<reference evidence="5" key="1">
    <citation type="journal article" date="2021" name="Genome Biol. Evol.">
        <title>A High-Quality Reference Genome for a Parasitic Bivalve with Doubly Uniparental Inheritance (Bivalvia: Unionida).</title>
        <authorList>
            <person name="Smith C.H."/>
        </authorList>
    </citation>
    <scope>NUCLEOTIDE SEQUENCE</scope>
    <source>
        <strain evidence="5">CHS0354</strain>
    </source>
</reference>
<dbReference type="InterPro" id="IPR004094">
    <property type="entry name" value="Antistasin-like"/>
</dbReference>
<reference evidence="5" key="3">
    <citation type="submission" date="2023-05" db="EMBL/GenBank/DDBJ databases">
        <authorList>
            <person name="Smith C.H."/>
        </authorList>
    </citation>
    <scope>NUCLEOTIDE SEQUENCE</scope>
    <source>
        <strain evidence="5">CHS0354</strain>
        <tissue evidence="5">Mantle</tissue>
    </source>
</reference>
<dbReference type="EMBL" id="JAEAOA010000034">
    <property type="protein sequence ID" value="KAK3579678.1"/>
    <property type="molecule type" value="Genomic_DNA"/>
</dbReference>
<reference evidence="5" key="2">
    <citation type="journal article" date="2021" name="Genome Biol. Evol.">
        <title>Developing a high-quality reference genome for a parasitic bivalve with doubly uniparental inheritance (Bivalvia: Unionida).</title>
        <authorList>
            <person name="Smith C.H."/>
        </authorList>
    </citation>
    <scope>NUCLEOTIDE SEQUENCE</scope>
    <source>
        <strain evidence="5">CHS0354</strain>
        <tissue evidence="5">Mantle</tissue>
    </source>
</reference>
<evidence type="ECO:0000256" key="2">
    <source>
        <dbReference type="ARBA" id="ARBA00022900"/>
    </source>
</evidence>
<organism evidence="5 6">
    <name type="scientific">Potamilus streckersoni</name>
    <dbReference type="NCBI Taxonomy" id="2493646"/>
    <lineage>
        <taxon>Eukaryota</taxon>
        <taxon>Metazoa</taxon>
        <taxon>Spiralia</taxon>
        <taxon>Lophotrochozoa</taxon>
        <taxon>Mollusca</taxon>
        <taxon>Bivalvia</taxon>
        <taxon>Autobranchia</taxon>
        <taxon>Heteroconchia</taxon>
        <taxon>Palaeoheterodonta</taxon>
        <taxon>Unionida</taxon>
        <taxon>Unionoidea</taxon>
        <taxon>Unionidae</taxon>
        <taxon>Ambleminae</taxon>
        <taxon>Lampsilini</taxon>
        <taxon>Potamilus</taxon>
    </lineage>
</organism>
<sequence length="600" mass="63814">MSGRERFGKILGMGMHEKTAKRHLQSEFMTHLYLCMHSQGQKLLEQLLSTTTPAPKRQCPATDACIRSCTDIIKLGQPDKDGCRSCQCVVEKPLILATSPPEQKLCSETVACMLACKDTGYELGHDDKHGCPPCKCLQHPTLTTPTPLVIVHQENSCPEVTSCMKLCRHGYRLDSNPNSETCPLCNCLITVPPTTPAPTREPDFLSLMRNCPETVHCIKICKNGYTLEAYQTGSCPACRCHTDTTFVLICEEQLYCQQGCSVGYKCDETSGCPTCTCIKPSETKLAVHVETTIIQSVVQCGAKFSCAERCSFGYKTGNNGCPTCDCLEAILVVDSARGVPTAEGQTNIFPVTGGMTHVSGGHDYQTHCIGPECSAKNGLGQFLPLNGQIGSGGHLLTGLTTNQSPNGIIGHQSTSSGSSTSPDEPPPIKSTPIYPFLGQAASCTGPECDSEGRKQTGLLVSPAPLLNAILSVEKPCKEASCADEQSSSNEKSSPTQSITDACMETIQCVRHCGGEYTLRYNVRKTCPSCECTSTGPVGNKGCIGPACSAANGAHTITANLPPSPGECVSILNCVLNCDGGYDLGEVGMDGCPKCTCLDDQ</sequence>
<feature type="domain" description="Antistasin-like" evidence="4">
    <location>
        <begin position="250"/>
        <end position="277"/>
    </location>
</feature>
<accession>A0AAE0RUB5</accession>
<dbReference type="SUPFAM" id="SSF57262">
    <property type="entry name" value="Leech antihemostatic proteins"/>
    <property type="match status" value="1"/>
</dbReference>
<dbReference type="GO" id="GO:0004867">
    <property type="term" value="F:serine-type endopeptidase inhibitor activity"/>
    <property type="evidence" value="ECO:0007669"/>
    <property type="project" value="UniProtKB-KW"/>
</dbReference>
<evidence type="ECO:0000256" key="3">
    <source>
        <dbReference type="SAM" id="MobiDB-lite"/>
    </source>
</evidence>
<evidence type="ECO:0000259" key="4">
    <source>
        <dbReference type="PROSITE" id="PS51252"/>
    </source>
</evidence>
<dbReference type="PROSITE" id="PS51252">
    <property type="entry name" value="ANTISTASIN"/>
    <property type="match status" value="2"/>
</dbReference>
<evidence type="ECO:0000256" key="1">
    <source>
        <dbReference type="ARBA" id="ARBA00022690"/>
    </source>
</evidence>
<keyword evidence="2" id="KW-0722">Serine protease inhibitor</keyword>
<dbReference type="Proteomes" id="UP001195483">
    <property type="component" value="Unassembled WGS sequence"/>
</dbReference>
<dbReference type="InterPro" id="IPR011061">
    <property type="entry name" value="Hirudin/antistatin"/>
</dbReference>
<feature type="region of interest" description="Disordered" evidence="3">
    <location>
        <begin position="400"/>
        <end position="430"/>
    </location>
</feature>
<dbReference type="Pfam" id="PF02822">
    <property type="entry name" value="Antistasin"/>
    <property type="match status" value="1"/>
</dbReference>
<feature type="domain" description="Antistasin-like" evidence="4">
    <location>
        <begin position="300"/>
        <end position="326"/>
    </location>
</feature>
<protein>
    <recommendedName>
        <fullName evidence="4">Antistasin-like domain-containing protein</fullName>
    </recommendedName>
</protein>
<keyword evidence="6" id="KW-1185">Reference proteome</keyword>
<comment type="caution">
    <text evidence="5">The sequence shown here is derived from an EMBL/GenBank/DDBJ whole genome shotgun (WGS) entry which is preliminary data.</text>
</comment>
<dbReference type="AlphaFoldDB" id="A0AAE0RUB5"/>
<proteinExistence type="predicted"/>
<evidence type="ECO:0000313" key="5">
    <source>
        <dbReference type="EMBL" id="KAK3579678.1"/>
    </source>
</evidence>
<name>A0AAE0RUB5_9BIVA</name>
<keyword evidence="1" id="KW-0646">Protease inhibitor</keyword>